<sequence length="45" mass="4986">MNTGTPIHIKEYTSSEMCDLASKRIPIKASDTVAIQIIVNFVMFA</sequence>
<dbReference type="AlphaFoldDB" id="X1KRV4"/>
<proteinExistence type="predicted"/>
<organism evidence="1">
    <name type="scientific">marine sediment metagenome</name>
    <dbReference type="NCBI Taxonomy" id="412755"/>
    <lineage>
        <taxon>unclassified sequences</taxon>
        <taxon>metagenomes</taxon>
        <taxon>ecological metagenomes</taxon>
    </lineage>
</organism>
<evidence type="ECO:0000313" key="1">
    <source>
        <dbReference type="EMBL" id="GAI09812.1"/>
    </source>
</evidence>
<dbReference type="EMBL" id="BARV01011591">
    <property type="protein sequence ID" value="GAI09812.1"/>
    <property type="molecule type" value="Genomic_DNA"/>
</dbReference>
<reference evidence="1" key="1">
    <citation type="journal article" date="2014" name="Front. Microbiol.">
        <title>High frequency of phylogenetically diverse reductive dehalogenase-homologous genes in deep subseafloor sedimentary metagenomes.</title>
        <authorList>
            <person name="Kawai M."/>
            <person name="Futagami T."/>
            <person name="Toyoda A."/>
            <person name="Takaki Y."/>
            <person name="Nishi S."/>
            <person name="Hori S."/>
            <person name="Arai W."/>
            <person name="Tsubouchi T."/>
            <person name="Morono Y."/>
            <person name="Uchiyama I."/>
            <person name="Ito T."/>
            <person name="Fujiyama A."/>
            <person name="Inagaki F."/>
            <person name="Takami H."/>
        </authorList>
    </citation>
    <scope>NUCLEOTIDE SEQUENCE</scope>
    <source>
        <strain evidence="1">Expedition CK06-06</strain>
    </source>
</reference>
<protein>
    <submittedName>
        <fullName evidence="1">Uncharacterized protein</fullName>
    </submittedName>
</protein>
<gene>
    <name evidence="1" type="ORF">S06H3_21905</name>
</gene>
<name>X1KRV4_9ZZZZ</name>
<comment type="caution">
    <text evidence="1">The sequence shown here is derived from an EMBL/GenBank/DDBJ whole genome shotgun (WGS) entry which is preliminary data.</text>
</comment>
<accession>X1KRV4</accession>